<gene>
    <name evidence="1" type="ORF">LCGC14_1780830</name>
</gene>
<protein>
    <submittedName>
        <fullName evidence="1">Uncharacterized protein</fullName>
    </submittedName>
</protein>
<accession>A0A0F9JAF9</accession>
<organism evidence="1">
    <name type="scientific">marine sediment metagenome</name>
    <dbReference type="NCBI Taxonomy" id="412755"/>
    <lineage>
        <taxon>unclassified sequences</taxon>
        <taxon>metagenomes</taxon>
        <taxon>ecological metagenomes</taxon>
    </lineage>
</organism>
<comment type="caution">
    <text evidence="1">The sequence shown here is derived from an EMBL/GenBank/DDBJ whole genome shotgun (WGS) entry which is preliminary data.</text>
</comment>
<dbReference type="AlphaFoldDB" id="A0A0F9JAF9"/>
<dbReference type="EMBL" id="LAZR01016837">
    <property type="protein sequence ID" value="KKM02796.1"/>
    <property type="molecule type" value="Genomic_DNA"/>
</dbReference>
<name>A0A0F9JAF9_9ZZZZ</name>
<sequence length="85" mass="9617">MSRRIYWLLTSERLTMNPRYERGSCPAARCQGCGRRHSGWHLAEKITCECGGKLVIDFPYDVLIGYVRAGNRQNGSLPVKGDSQE</sequence>
<reference evidence="1" key="1">
    <citation type="journal article" date="2015" name="Nature">
        <title>Complex archaea that bridge the gap between prokaryotes and eukaryotes.</title>
        <authorList>
            <person name="Spang A."/>
            <person name="Saw J.H."/>
            <person name="Jorgensen S.L."/>
            <person name="Zaremba-Niedzwiedzka K."/>
            <person name="Martijn J."/>
            <person name="Lind A.E."/>
            <person name="van Eijk R."/>
            <person name="Schleper C."/>
            <person name="Guy L."/>
            <person name="Ettema T.J."/>
        </authorList>
    </citation>
    <scope>NUCLEOTIDE SEQUENCE</scope>
</reference>
<proteinExistence type="predicted"/>
<evidence type="ECO:0000313" key="1">
    <source>
        <dbReference type="EMBL" id="KKM02796.1"/>
    </source>
</evidence>